<dbReference type="STRING" id="31958.SD37_06285"/>
<dbReference type="KEGG" id="aori:SD37_06285"/>
<dbReference type="PROSITE" id="PS00134">
    <property type="entry name" value="TRYPSIN_HIS"/>
    <property type="match status" value="1"/>
</dbReference>
<evidence type="ECO:0000313" key="4">
    <source>
        <dbReference type="EMBL" id="ANN15302.1"/>
    </source>
</evidence>
<dbReference type="InterPro" id="IPR001314">
    <property type="entry name" value="Peptidase_S1A"/>
</dbReference>
<keyword evidence="4" id="KW-0378">Hydrolase</keyword>
<name>A0A193BSX0_AMYOR</name>
<protein>
    <submittedName>
        <fullName evidence="4">Serine protease</fullName>
    </submittedName>
</protein>
<feature type="domain" description="Peptidase S1" evidence="3">
    <location>
        <begin position="27"/>
        <end position="251"/>
    </location>
</feature>
<feature type="chain" id="PRO_5008256001" evidence="2">
    <location>
        <begin position="24"/>
        <end position="262"/>
    </location>
</feature>
<sequence>MLKRVLVVLLAAMVLTPVGQATGAGDLVGGREADEPYPFVVSLHSASGKAFCAGALITAEWLVTAGHCVEGKNAANLSARIGSNDNTTGGEIAKLAEIVVNPAYNPAPEHAGGDLALVRLAAPVKTAPIPIGTIVAPGTPTRLLGWGQTCPTSGCGKGTAKLQQLDTKIVEGVRCTAKFDGAVELCTDNPGGKSGSCYGDSGGPEIAKVDEKWVLLGTISRPGNADPVCATSPSIATSVVAYAQWIAEKTAPPVPAPPTPPA</sequence>
<dbReference type="PANTHER" id="PTHR24256">
    <property type="entry name" value="TRYPTASE-RELATED"/>
    <property type="match status" value="1"/>
</dbReference>
<dbReference type="InterPro" id="IPR051487">
    <property type="entry name" value="Ser/Thr_Proteases_Immune/Dev"/>
</dbReference>
<keyword evidence="4" id="KW-0645">Protease</keyword>
<dbReference type="InterPro" id="IPR001254">
    <property type="entry name" value="Trypsin_dom"/>
</dbReference>
<dbReference type="InterPro" id="IPR009003">
    <property type="entry name" value="Peptidase_S1_PA"/>
</dbReference>
<feature type="signal peptide" evidence="2">
    <location>
        <begin position="1"/>
        <end position="23"/>
    </location>
</feature>
<dbReference type="AlphaFoldDB" id="A0A193BSX0"/>
<gene>
    <name evidence="4" type="ORF">SD37_06285</name>
</gene>
<dbReference type="InterPro" id="IPR043504">
    <property type="entry name" value="Peptidase_S1_PA_chymotrypsin"/>
</dbReference>
<keyword evidence="5" id="KW-1185">Reference proteome</keyword>
<dbReference type="GO" id="GO:0006508">
    <property type="term" value="P:proteolysis"/>
    <property type="evidence" value="ECO:0007669"/>
    <property type="project" value="UniProtKB-KW"/>
</dbReference>
<keyword evidence="1" id="KW-1015">Disulfide bond</keyword>
<dbReference type="SUPFAM" id="SSF50494">
    <property type="entry name" value="Trypsin-like serine proteases"/>
    <property type="match status" value="1"/>
</dbReference>
<evidence type="ECO:0000313" key="5">
    <source>
        <dbReference type="Proteomes" id="UP000093695"/>
    </source>
</evidence>
<evidence type="ECO:0000256" key="2">
    <source>
        <dbReference type="SAM" id="SignalP"/>
    </source>
</evidence>
<accession>A0A193BSX0</accession>
<dbReference type="PROSITE" id="PS50240">
    <property type="entry name" value="TRYPSIN_DOM"/>
    <property type="match status" value="1"/>
</dbReference>
<evidence type="ECO:0000259" key="3">
    <source>
        <dbReference type="PROSITE" id="PS50240"/>
    </source>
</evidence>
<reference evidence="4 5" key="1">
    <citation type="journal article" date="2015" name="Genome Announc.">
        <title>Draft Genome Sequence of Norvancomycin-Producing Strain Amycolatopsis orientalis CPCC200066.</title>
        <authorList>
            <person name="Lei X."/>
            <person name="Yuan F."/>
            <person name="Shi Y."/>
            <person name="Li X."/>
            <person name="Wang L."/>
            <person name="Hong B."/>
        </authorList>
    </citation>
    <scope>NUCLEOTIDE SEQUENCE [LARGE SCALE GENOMIC DNA]</scope>
    <source>
        <strain evidence="4 5">B-37</strain>
    </source>
</reference>
<dbReference type="Gene3D" id="2.40.10.10">
    <property type="entry name" value="Trypsin-like serine proteases"/>
    <property type="match status" value="1"/>
</dbReference>
<organism evidence="4 5">
    <name type="scientific">Amycolatopsis orientalis</name>
    <name type="common">Nocardia orientalis</name>
    <dbReference type="NCBI Taxonomy" id="31958"/>
    <lineage>
        <taxon>Bacteria</taxon>
        <taxon>Bacillati</taxon>
        <taxon>Actinomycetota</taxon>
        <taxon>Actinomycetes</taxon>
        <taxon>Pseudonocardiales</taxon>
        <taxon>Pseudonocardiaceae</taxon>
        <taxon>Amycolatopsis</taxon>
    </lineage>
</organism>
<dbReference type="GO" id="GO:0004252">
    <property type="term" value="F:serine-type endopeptidase activity"/>
    <property type="evidence" value="ECO:0007669"/>
    <property type="project" value="InterPro"/>
</dbReference>
<dbReference type="RefSeq" id="WP_044852252.1">
    <property type="nucleotide sequence ID" value="NZ_CP016174.1"/>
</dbReference>
<evidence type="ECO:0000256" key="1">
    <source>
        <dbReference type="ARBA" id="ARBA00023157"/>
    </source>
</evidence>
<dbReference type="Proteomes" id="UP000093695">
    <property type="component" value="Chromosome"/>
</dbReference>
<dbReference type="eggNOG" id="COG5640">
    <property type="taxonomic scope" value="Bacteria"/>
</dbReference>
<proteinExistence type="predicted"/>
<dbReference type="EMBL" id="CP016174">
    <property type="protein sequence ID" value="ANN15302.1"/>
    <property type="molecule type" value="Genomic_DNA"/>
</dbReference>
<dbReference type="CDD" id="cd00190">
    <property type="entry name" value="Tryp_SPc"/>
    <property type="match status" value="1"/>
</dbReference>
<dbReference type="PRINTS" id="PR00722">
    <property type="entry name" value="CHYMOTRYPSIN"/>
</dbReference>
<dbReference type="SMART" id="SM00020">
    <property type="entry name" value="Tryp_SPc"/>
    <property type="match status" value="1"/>
</dbReference>
<dbReference type="InterPro" id="IPR018114">
    <property type="entry name" value="TRYPSIN_HIS"/>
</dbReference>
<keyword evidence="2" id="KW-0732">Signal</keyword>
<dbReference type="Pfam" id="PF00089">
    <property type="entry name" value="Trypsin"/>
    <property type="match status" value="1"/>
</dbReference>